<feature type="domain" description="HPP transmembrane region" evidence="2">
    <location>
        <begin position="40"/>
        <end position="195"/>
    </location>
</feature>
<dbReference type="InterPro" id="IPR058581">
    <property type="entry name" value="TM_HPP"/>
</dbReference>
<evidence type="ECO:0000256" key="1">
    <source>
        <dbReference type="SAM" id="Phobius"/>
    </source>
</evidence>
<keyword evidence="1" id="KW-0472">Membrane</keyword>
<feature type="transmembrane region" description="Helical" evidence="1">
    <location>
        <begin position="65"/>
        <end position="83"/>
    </location>
</feature>
<keyword evidence="1" id="KW-0812">Transmembrane</keyword>
<feature type="transmembrane region" description="Helical" evidence="1">
    <location>
        <begin position="127"/>
        <end position="147"/>
    </location>
</feature>
<protein>
    <submittedName>
        <fullName evidence="3">HPP family protein</fullName>
    </submittedName>
</protein>
<gene>
    <name evidence="3" type="ORF">P4G45_02635</name>
    <name evidence="4" type="ORF">P8936_02610</name>
</gene>
<dbReference type="AlphaFoldDB" id="A0AAU7D053"/>
<reference evidence="3" key="1">
    <citation type="submission" date="2023-03" db="EMBL/GenBank/DDBJ databases">
        <title>Edaphobacter sp.</title>
        <authorList>
            <person name="Huber K.J."/>
            <person name="Papendorf J."/>
            <person name="Pilke C."/>
            <person name="Bunk B."/>
            <person name="Sproeer C."/>
            <person name="Pester M."/>
        </authorList>
    </citation>
    <scope>NUCLEOTIDE SEQUENCE</scope>
    <source>
        <strain evidence="3">DSM 109919</strain>
        <strain evidence="4">DSM 109920</strain>
    </source>
</reference>
<feature type="transmembrane region" description="Helical" evidence="1">
    <location>
        <begin position="95"/>
        <end position="115"/>
    </location>
</feature>
<dbReference type="Pfam" id="PF04982">
    <property type="entry name" value="TM_HPP"/>
    <property type="match status" value="1"/>
</dbReference>
<proteinExistence type="predicted"/>
<feature type="transmembrane region" description="Helical" evidence="1">
    <location>
        <begin position="37"/>
        <end position="59"/>
    </location>
</feature>
<dbReference type="EMBL" id="CP121195">
    <property type="protein sequence ID" value="XBH14066.1"/>
    <property type="molecule type" value="Genomic_DNA"/>
</dbReference>
<evidence type="ECO:0000313" key="4">
    <source>
        <dbReference type="EMBL" id="XBH14066.1"/>
    </source>
</evidence>
<feature type="transmembrane region" description="Helical" evidence="1">
    <location>
        <begin position="168"/>
        <end position="186"/>
    </location>
</feature>
<dbReference type="KEGG" id="epl:P4G45_02635"/>
<dbReference type="RefSeq" id="WP_348268144.1">
    <property type="nucleotide sequence ID" value="NZ_CP121194.1"/>
</dbReference>
<name>A0AAU7D053_9BACT</name>
<dbReference type="EMBL" id="CP121194">
    <property type="protein sequence ID" value="XBH10638.1"/>
    <property type="molecule type" value="Genomic_DNA"/>
</dbReference>
<dbReference type="PANTHER" id="PTHR33741:SF5">
    <property type="entry name" value="TRANSMEMBRANE PROTEIN DDB_G0269096-RELATED"/>
    <property type="match status" value="1"/>
</dbReference>
<accession>A0AAU7D053</accession>
<organism evidence="3">
    <name type="scientific">Edaphobacter paludis</name>
    <dbReference type="NCBI Taxonomy" id="3035702"/>
    <lineage>
        <taxon>Bacteria</taxon>
        <taxon>Pseudomonadati</taxon>
        <taxon>Acidobacteriota</taxon>
        <taxon>Terriglobia</taxon>
        <taxon>Terriglobales</taxon>
        <taxon>Acidobacteriaceae</taxon>
        <taxon>Edaphobacter</taxon>
    </lineage>
</organism>
<sequence length="207" mass="22708">MRRSWFAEEEHEAARQVVELLHRIRLHWLLKHLPPRIVWAAYVFFNSFLTIMLLSLLATITGSPFVFPSLGPTAYLFFFAPLGRSSSPRHAILGHAIGLICGYAAYIVMGSHGFITAALSEVTWHEAMAAALSLAATGAIMVLLRVSHPPAGATTLIVSLGILTKPEYLVIIEIAVILLTAQAWAINRIAGLDYPLWERKPSAPSTV</sequence>
<keyword evidence="1" id="KW-1133">Transmembrane helix</keyword>
<evidence type="ECO:0000259" key="2">
    <source>
        <dbReference type="Pfam" id="PF04982"/>
    </source>
</evidence>
<dbReference type="InterPro" id="IPR007065">
    <property type="entry name" value="HPP"/>
</dbReference>
<accession>A0AAU7D9K1</accession>
<dbReference type="PANTHER" id="PTHR33741">
    <property type="entry name" value="TRANSMEMBRANE PROTEIN DDB_G0269096-RELATED"/>
    <property type="match status" value="1"/>
</dbReference>
<evidence type="ECO:0000313" key="3">
    <source>
        <dbReference type="EMBL" id="XBH10638.1"/>
    </source>
</evidence>